<reference evidence="1 2" key="1">
    <citation type="submission" date="2019-07" db="EMBL/GenBank/DDBJ databases">
        <title>Genome sequencing of the stress-tolerant strain Azospirillum brasilense Az19.</title>
        <authorList>
            <person name="Maroniche G.A."/>
            <person name="Garcia J.E."/>
            <person name="Pagnussat L."/>
            <person name="Amenta M."/>
            <person name="Creus C.M."/>
        </authorList>
    </citation>
    <scope>NUCLEOTIDE SEQUENCE [LARGE SCALE GENOMIC DNA]</scope>
    <source>
        <strain evidence="1 2">Az19</strain>
    </source>
</reference>
<organism evidence="1 2">
    <name type="scientific">Azospirillum argentinense</name>
    <dbReference type="NCBI Taxonomy" id="2970906"/>
    <lineage>
        <taxon>Bacteria</taxon>
        <taxon>Pseudomonadati</taxon>
        <taxon>Pseudomonadota</taxon>
        <taxon>Alphaproteobacteria</taxon>
        <taxon>Rhodospirillales</taxon>
        <taxon>Azospirillaceae</taxon>
        <taxon>Azospirillum</taxon>
    </lineage>
</organism>
<sequence length="87" mass="9266">MHRPATLGQFQGCSASHYETGAALPCRPDQDRRGHAGELVAQGGADGAGRVQDLEAAADGPVLAILQVSGAVEFWCGSRWSRFRWSL</sequence>
<dbReference type="AlphaFoldDB" id="A0A5B0KPC1"/>
<comment type="caution">
    <text evidence="1">The sequence shown here is derived from an EMBL/GenBank/DDBJ whole genome shotgun (WGS) entry which is preliminary data.</text>
</comment>
<dbReference type="Proteomes" id="UP000325333">
    <property type="component" value="Unassembled WGS sequence"/>
</dbReference>
<accession>A0A5B0KPC1</accession>
<proteinExistence type="predicted"/>
<evidence type="ECO:0000313" key="1">
    <source>
        <dbReference type="EMBL" id="KAA1053795.1"/>
    </source>
</evidence>
<name>A0A5B0KPC1_9PROT</name>
<protein>
    <submittedName>
        <fullName evidence="1">Uncharacterized protein</fullName>
    </submittedName>
</protein>
<evidence type="ECO:0000313" key="2">
    <source>
        <dbReference type="Proteomes" id="UP000325333"/>
    </source>
</evidence>
<gene>
    <name evidence="1" type="ORF">FH063_002377</name>
</gene>
<dbReference type="EMBL" id="VEWN01000013">
    <property type="protein sequence ID" value="KAA1053795.1"/>
    <property type="molecule type" value="Genomic_DNA"/>
</dbReference>